<sequence>MNSNNSPNLQICAVCGVSITGDGQVNFSDGNPGTRARLYARVCQYAQKSECINQESQLIGEIQSEDGFDSGEDLQMPVAFSSSR</sequence>
<accession>G5JCF5</accession>
<evidence type="ECO:0000313" key="2">
    <source>
        <dbReference type="Proteomes" id="UP000003477"/>
    </source>
</evidence>
<dbReference type="EMBL" id="AESD01000771">
    <property type="protein sequence ID" value="EHJ10133.1"/>
    <property type="molecule type" value="Genomic_DNA"/>
</dbReference>
<dbReference type="AlphaFoldDB" id="G5JCF5"/>
<organism evidence="1 2">
    <name type="scientific">Crocosphaera watsonii WH 0003</name>
    <dbReference type="NCBI Taxonomy" id="423471"/>
    <lineage>
        <taxon>Bacteria</taxon>
        <taxon>Bacillati</taxon>
        <taxon>Cyanobacteriota</taxon>
        <taxon>Cyanophyceae</taxon>
        <taxon>Oscillatoriophycideae</taxon>
        <taxon>Chroococcales</taxon>
        <taxon>Aphanothecaceae</taxon>
        <taxon>Crocosphaera</taxon>
    </lineage>
</organism>
<comment type="caution">
    <text evidence="1">The sequence shown here is derived from an EMBL/GenBank/DDBJ whole genome shotgun (WGS) entry which is preliminary data.</text>
</comment>
<name>G5JCF5_CROWT</name>
<protein>
    <submittedName>
        <fullName evidence="1">Uncharacterized protein</fullName>
    </submittedName>
</protein>
<gene>
    <name evidence="1" type="ORF">CWATWH0003_5115</name>
</gene>
<dbReference type="Proteomes" id="UP000003477">
    <property type="component" value="Unassembled WGS sequence"/>
</dbReference>
<reference evidence="1 2" key="1">
    <citation type="journal article" date="2011" name="Front. Microbiol.">
        <title>Two Strains of Crocosphaera watsonii with Highly Conserved Genomes are Distinguished by Strain-Specific Features.</title>
        <authorList>
            <person name="Bench S.R."/>
            <person name="Ilikchyan I.N."/>
            <person name="Tripp H.J."/>
            <person name="Zehr J.P."/>
        </authorList>
    </citation>
    <scope>NUCLEOTIDE SEQUENCE [LARGE SCALE GENOMIC DNA]</scope>
    <source>
        <strain evidence="1 2">WH 0003</strain>
    </source>
</reference>
<evidence type="ECO:0000313" key="1">
    <source>
        <dbReference type="EMBL" id="EHJ10133.1"/>
    </source>
</evidence>
<proteinExistence type="predicted"/>